<comment type="caution">
    <text evidence="6">The sequence shown here is derived from an EMBL/GenBank/DDBJ whole genome shotgun (WGS) entry which is preliminary data.</text>
</comment>
<reference evidence="6 7" key="1">
    <citation type="submission" date="2018-08" db="EMBL/GenBank/DDBJ databases">
        <title>Bacillus jemisoniae sp. nov., Bacillus chryseoplanitiae sp. nov., Bacillus resnikiae sp. nov., and Bacillus frankliniae sp. nov., isolated from Viking spacecraft and associated surfaces.</title>
        <authorList>
            <person name="Seuylemezian A."/>
            <person name="Vaishampayan P."/>
        </authorList>
    </citation>
    <scope>NUCLEOTIDE SEQUENCE [LARGE SCALE GENOMIC DNA]</scope>
    <source>
        <strain evidence="6 7">JJ-247</strain>
    </source>
</reference>
<dbReference type="Proteomes" id="UP000265816">
    <property type="component" value="Unassembled WGS sequence"/>
</dbReference>
<dbReference type="Pfam" id="PF04688">
    <property type="entry name" value="Holin_SPP1"/>
    <property type="match status" value="1"/>
</dbReference>
<comment type="subcellular location">
    <subcellularLocation>
        <location evidence="1">Membrane</location>
    </subcellularLocation>
</comment>
<dbReference type="RefSeq" id="WP_119114954.1">
    <property type="nucleotide sequence ID" value="NZ_CBCSEO010000048.1"/>
</dbReference>
<name>A0A398AUN0_9BACI</name>
<gene>
    <name evidence="6" type="ORF">D1970_21915</name>
</gene>
<evidence type="ECO:0000256" key="1">
    <source>
        <dbReference type="ARBA" id="ARBA00004370"/>
    </source>
</evidence>
<feature type="transmembrane region" description="Helical" evidence="5">
    <location>
        <begin position="36"/>
        <end position="55"/>
    </location>
</feature>
<keyword evidence="7" id="KW-1185">Reference proteome</keyword>
<evidence type="ECO:0000256" key="4">
    <source>
        <dbReference type="ARBA" id="ARBA00023136"/>
    </source>
</evidence>
<keyword evidence="3 5" id="KW-1133">Transmembrane helix</keyword>
<dbReference type="EMBL" id="QWVT01000069">
    <property type="protein sequence ID" value="RID81425.1"/>
    <property type="molecule type" value="Genomic_DNA"/>
</dbReference>
<keyword evidence="4 5" id="KW-0472">Membrane</keyword>
<sequence length="90" mass="10238">MKKDIFTLLGGFLSAVFFFRINRVSVEWFTQISIEAFVFMISAGAALAINLFAIWKNTYVSKKAKDQKDFLNAITNFKQSSGTAFYFMAL</sequence>
<proteinExistence type="predicted"/>
<accession>A0A398AUN0</accession>
<evidence type="ECO:0000313" key="7">
    <source>
        <dbReference type="Proteomes" id="UP000265816"/>
    </source>
</evidence>
<evidence type="ECO:0000256" key="2">
    <source>
        <dbReference type="ARBA" id="ARBA00022692"/>
    </source>
</evidence>
<evidence type="ECO:0000256" key="5">
    <source>
        <dbReference type="SAM" id="Phobius"/>
    </source>
</evidence>
<organism evidence="6 7">
    <name type="scientific">Mesobacillus zeae</name>
    <dbReference type="NCBI Taxonomy" id="1917180"/>
    <lineage>
        <taxon>Bacteria</taxon>
        <taxon>Bacillati</taxon>
        <taxon>Bacillota</taxon>
        <taxon>Bacilli</taxon>
        <taxon>Bacillales</taxon>
        <taxon>Bacillaceae</taxon>
        <taxon>Mesobacillus</taxon>
    </lineage>
</organism>
<protein>
    <submittedName>
        <fullName evidence="6">PTS mannose transporter subunit IID</fullName>
    </submittedName>
</protein>
<dbReference type="InterPro" id="IPR006479">
    <property type="entry name" value="Holin"/>
</dbReference>
<dbReference type="OrthoDB" id="2940813at2"/>
<dbReference type="AlphaFoldDB" id="A0A398AUN0"/>
<evidence type="ECO:0000256" key="3">
    <source>
        <dbReference type="ARBA" id="ARBA00022989"/>
    </source>
</evidence>
<evidence type="ECO:0000313" key="6">
    <source>
        <dbReference type="EMBL" id="RID81425.1"/>
    </source>
</evidence>
<keyword evidence="2 5" id="KW-0812">Transmembrane</keyword>
<dbReference type="GO" id="GO:0016020">
    <property type="term" value="C:membrane"/>
    <property type="evidence" value="ECO:0007669"/>
    <property type="project" value="UniProtKB-SubCell"/>
</dbReference>